<evidence type="ECO:0000259" key="5">
    <source>
        <dbReference type="Pfam" id="PF08263"/>
    </source>
</evidence>
<organism evidence="6">
    <name type="scientific">Ananas comosus var. bracteatus</name>
    <name type="common">red pineapple</name>
    <dbReference type="NCBI Taxonomy" id="296719"/>
    <lineage>
        <taxon>Eukaryota</taxon>
        <taxon>Viridiplantae</taxon>
        <taxon>Streptophyta</taxon>
        <taxon>Embryophyta</taxon>
        <taxon>Tracheophyta</taxon>
        <taxon>Spermatophyta</taxon>
        <taxon>Magnoliopsida</taxon>
        <taxon>Liliopsida</taxon>
        <taxon>Poales</taxon>
        <taxon>Bromeliaceae</taxon>
        <taxon>Bromelioideae</taxon>
        <taxon>Ananas</taxon>
    </lineage>
</organism>
<evidence type="ECO:0000256" key="1">
    <source>
        <dbReference type="ARBA" id="ARBA00022614"/>
    </source>
</evidence>
<dbReference type="Pfam" id="PF13855">
    <property type="entry name" value="LRR_8"/>
    <property type="match status" value="1"/>
</dbReference>
<name>A0A6V7PVU3_ANACO</name>
<accession>A0A6V7PVU3</accession>
<proteinExistence type="predicted"/>
<dbReference type="SUPFAM" id="SSF52058">
    <property type="entry name" value="L domain-like"/>
    <property type="match status" value="1"/>
</dbReference>
<dbReference type="Gene3D" id="3.80.10.10">
    <property type="entry name" value="Ribonuclease Inhibitor"/>
    <property type="match status" value="1"/>
</dbReference>
<dbReference type="InterPro" id="IPR032675">
    <property type="entry name" value="LRR_dom_sf"/>
</dbReference>
<dbReference type="EMBL" id="LR862153">
    <property type="protein sequence ID" value="CAD1835004.1"/>
    <property type="molecule type" value="Genomic_DNA"/>
</dbReference>
<evidence type="ECO:0000313" key="6">
    <source>
        <dbReference type="EMBL" id="CAD1835004.1"/>
    </source>
</evidence>
<feature type="chain" id="PRO_5028211842" description="Leucine-rich repeat-containing N-terminal plant-type domain-containing protein" evidence="4">
    <location>
        <begin position="20"/>
        <end position="138"/>
    </location>
</feature>
<evidence type="ECO:0000256" key="2">
    <source>
        <dbReference type="ARBA" id="ARBA00022729"/>
    </source>
</evidence>
<dbReference type="InterPro" id="IPR013210">
    <property type="entry name" value="LRR_N_plant-typ"/>
</dbReference>
<keyword evidence="3" id="KW-0677">Repeat</keyword>
<keyword evidence="1" id="KW-0433">Leucine-rich repeat</keyword>
<dbReference type="AlphaFoldDB" id="A0A6V7PVU3"/>
<keyword evidence="2 4" id="KW-0732">Signal</keyword>
<dbReference type="PANTHER" id="PTHR47988">
    <property type="entry name" value="SOMATIC EMBRYOGENESIS RECEPTOR KINASE 1"/>
    <property type="match status" value="1"/>
</dbReference>
<evidence type="ECO:0000256" key="3">
    <source>
        <dbReference type="ARBA" id="ARBA00022737"/>
    </source>
</evidence>
<dbReference type="FunFam" id="3.80.10.10:FF:000627">
    <property type="entry name" value="Probable leucine-rich repeat receptor-like protein kinase At2g33170"/>
    <property type="match status" value="1"/>
</dbReference>
<feature type="signal peptide" evidence="4">
    <location>
        <begin position="1"/>
        <end position="19"/>
    </location>
</feature>
<feature type="domain" description="Leucine-rich repeat-containing N-terminal plant-type" evidence="5">
    <location>
        <begin position="21"/>
        <end position="60"/>
    </location>
</feature>
<sequence length="138" mass="15508">MKMYVIFVLACLLTRSSRALNLEGQALLELKSKWVDEFHHLDNWNPEDRAPCNWKGVNCTTDYDPVVSSLDLRAMNLSGTVSSGIGGLTQLTYLDLSFNGFSGAIPREIGNCSKLETLFLNNNNFEGQIPPNWETYPF</sequence>
<reference evidence="6" key="1">
    <citation type="submission" date="2020-07" db="EMBL/GenBank/DDBJ databases">
        <authorList>
            <person name="Lin J."/>
        </authorList>
    </citation>
    <scope>NUCLEOTIDE SEQUENCE</scope>
</reference>
<dbReference type="Pfam" id="PF08263">
    <property type="entry name" value="LRRNT_2"/>
    <property type="match status" value="1"/>
</dbReference>
<protein>
    <recommendedName>
        <fullName evidence="5">Leucine-rich repeat-containing N-terminal plant-type domain-containing protein</fullName>
    </recommendedName>
</protein>
<evidence type="ECO:0000256" key="4">
    <source>
        <dbReference type="SAM" id="SignalP"/>
    </source>
</evidence>
<gene>
    <name evidence="6" type="ORF">CB5_LOCUS18215</name>
</gene>
<dbReference type="InterPro" id="IPR001611">
    <property type="entry name" value="Leu-rich_rpt"/>
</dbReference>